<sequence length="172" mass="19628">MNAQTKQPVGLLEVFLDLQSTLQKVIVSRTGSQAVAQDLTQDIYFKVQNLAETFPSYDDARHYLLRIAINSSIDHVRTEARRQQLLHGSYDLFENHMVDSEPEHQVIIKDQIKAIDHALSALPDKCKEILYLSRMEGLTHAEIAARMNISQSLVEKYIVKALLHCRSQLQSE</sequence>
<evidence type="ECO:0000256" key="1">
    <source>
        <dbReference type="ARBA" id="ARBA00010641"/>
    </source>
</evidence>
<dbReference type="InterPro" id="IPR036388">
    <property type="entry name" value="WH-like_DNA-bd_sf"/>
</dbReference>
<name>A0A1B2M0C5_9GAMM</name>
<dbReference type="InterPro" id="IPR014284">
    <property type="entry name" value="RNA_pol_sigma-70_dom"/>
</dbReference>
<evidence type="ECO:0000256" key="2">
    <source>
        <dbReference type="ARBA" id="ARBA00023015"/>
    </source>
</evidence>
<dbReference type="InterPro" id="IPR013324">
    <property type="entry name" value="RNA_pol_sigma_r3/r4-like"/>
</dbReference>
<dbReference type="AlphaFoldDB" id="A0A1B2M0C5"/>
<dbReference type="OrthoDB" id="9797134at2"/>
<accession>A0A1B2M0C5</accession>
<keyword evidence="2" id="KW-0805">Transcription regulation</keyword>
<keyword evidence="3" id="KW-0731">Sigma factor</keyword>
<feature type="domain" description="RNA polymerase sigma-70 region 2" evidence="5">
    <location>
        <begin position="18"/>
        <end position="82"/>
    </location>
</feature>
<organism evidence="7 8">
    <name type="scientific">Acinetobacter larvae</name>
    <dbReference type="NCBI Taxonomy" id="1789224"/>
    <lineage>
        <taxon>Bacteria</taxon>
        <taxon>Pseudomonadati</taxon>
        <taxon>Pseudomonadota</taxon>
        <taxon>Gammaproteobacteria</taxon>
        <taxon>Moraxellales</taxon>
        <taxon>Moraxellaceae</taxon>
        <taxon>Acinetobacter</taxon>
    </lineage>
</organism>
<keyword evidence="4" id="KW-0804">Transcription</keyword>
<proteinExistence type="inferred from homology"/>
<dbReference type="EMBL" id="CP016895">
    <property type="protein sequence ID" value="AOA58619.1"/>
    <property type="molecule type" value="Genomic_DNA"/>
</dbReference>
<dbReference type="Gene3D" id="1.10.10.10">
    <property type="entry name" value="Winged helix-like DNA-binding domain superfamily/Winged helix DNA-binding domain"/>
    <property type="match status" value="1"/>
</dbReference>
<keyword evidence="8" id="KW-1185">Reference proteome</keyword>
<gene>
    <name evidence="7" type="ORF">BFG52_09820</name>
</gene>
<dbReference type="InterPro" id="IPR013249">
    <property type="entry name" value="RNA_pol_sigma70_r4_t2"/>
</dbReference>
<dbReference type="PANTHER" id="PTHR43133:SF63">
    <property type="entry name" value="RNA POLYMERASE SIGMA FACTOR FECI-RELATED"/>
    <property type="match status" value="1"/>
</dbReference>
<dbReference type="GO" id="GO:0003677">
    <property type="term" value="F:DNA binding"/>
    <property type="evidence" value="ECO:0007669"/>
    <property type="project" value="InterPro"/>
</dbReference>
<dbReference type="Proteomes" id="UP000093391">
    <property type="component" value="Chromosome"/>
</dbReference>
<evidence type="ECO:0000259" key="5">
    <source>
        <dbReference type="Pfam" id="PF04542"/>
    </source>
</evidence>
<dbReference type="GO" id="GO:0006352">
    <property type="term" value="P:DNA-templated transcription initiation"/>
    <property type="evidence" value="ECO:0007669"/>
    <property type="project" value="InterPro"/>
</dbReference>
<evidence type="ECO:0000313" key="7">
    <source>
        <dbReference type="EMBL" id="AOA58619.1"/>
    </source>
</evidence>
<dbReference type="CDD" id="cd06171">
    <property type="entry name" value="Sigma70_r4"/>
    <property type="match status" value="1"/>
</dbReference>
<dbReference type="Pfam" id="PF04542">
    <property type="entry name" value="Sigma70_r2"/>
    <property type="match status" value="1"/>
</dbReference>
<protein>
    <submittedName>
        <fullName evidence="7">RNA polymerase subunit sigma-70</fullName>
    </submittedName>
</protein>
<dbReference type="Gene3D" id="1.10.1740.10">
    <property type="match status" value="1"/>
</dbReference>
<evidence type="ECO:0000256" key="3">
    <source>
        <dbReference type="ARBA" id="ARBA00023082"/>
    </source>
</evidence>
<dbReference type="SUPFAM" id="SSF88946">
    <property type="entry name" value="Sigma2 domain of RNA polymerase sigma factors"/>
    <property type="match status" value="1"/>
</dbReference>
<dbReference type="InterPro" id="IPR013325">
    <property type="entry name" value="RNA_pol_sigma_r2"/>
</dbReference>
<evidence type="ECO:0000259" key="6">
    <source>
        <dbReference type="Pfam" id="PF08281"/>
    </source>
</evidence>
<dbReference type="InterPro" id="IPR007627">
    <property type="entry name" value="RNA_pol_sigma70_r2"/>
</dbReference>
<feature type="domain" description="RNA polymerase sigma factor 70 region 4 type 2" evidence="6">
    <location>
        <begin position="113"/>
        <end position="165"/>
    </location>
</feature>
<dbReference type="GO" id="GO:0016987">
    <property type="term" value="F:sigma factor activity"/>
    <property type="evidence" value="ECO:0007669"/>
    <property type="project" value="UniProtKB-KW"/>
</dbReference>
<dbReference type="STRING" id="1789224.BFG52_09820"/>
<dbReference type="KEGG" id="ala:BFG52_09820"/>
<evidence type="ECO:0000313" key="8">
    <source>
        <dbReference type="Proteomes" id="UP000093391"/>
    </source>
</evidence>
<dbReference type="InterPro" id="IPR039425">
    <property type="entry name" value="RNA_pol_sigma-70-like"/>
</dbReference>
<dbReference type="PANTHER" id="PTHR43133">
    <property type="entry name" value="RNA POLYMERASE ECF-TYPE SIGMA FACTO"/>
    <property type="match status" value="1"/>
</dbReference>
<dbReference type="SUPFAM" id="SSF88659">
    <property type="entry name" value="Sigma3 and sigma4 domains of RNA polymerase sigma factors"/>
    <property type="match status" value="1"/>
</dbReference>
<dbReference type="NCBIfam" id="TIGR02937">
    <property type="entry name" value="sigma70-ECF"/>
    <property type="match status" value="1"/>
</dbReference>
<comment type="similarity">
    <text evidence="1">Belongs to the sigma-70 factor family. ECF subfamily.</text>
</comment>
<reference evidence="7 8" key="1">
    <citation type="submission" date="2016-08" db="EMBL/GenBank/DDBJ databases">
        <authorList>
            <person name="Seilhamer J.J."/>
        </authorList>
    </citation>
    <scope>NUCLEOTIDE SEQUENCE [LARGE SCALE GENOMIC DNA]</scope>
    <source>
        <strain evidence="7 8">BRTC-1</strain>
    </source>
</reference>
<dbReference type="RefSeq" id="WP_067555400.1">
    <property type="nucleotide sequence ID" value="NZ_CP016895.1"/>
</dbReference>
<evidence type="ECO:0000256" key="4">
    <source>
        <dbReference type="ARBA" id="ARBA00023163"/>
    </source>
</evidence>
<dbReference type="Pfam" id="PF08281">
    <property type="entry name" value="Sigma70_r4_2"/>
    <property type="match status" value="1"/>
</dbReference>